<comment type="subcellular location">
    <subcellularLocation>
        <location evidence="2">Cytoplasm</location>
    </subcellularLocation>
</comment>
<organism evidence="17">
    <name type="scientific">freshwater metagenome</name>
    <dbReference type="NCBI Taxonomy" id="449393"/>
    <lineage>
        <taxon>unclassified sequences</taxon>
        <taxon>metagenomes</taxon>
        <taxon>ecological metagenomes</taxon>
    </lineage>
</organism>
<protein>
    <recommendedName>
        <fullName evidence="4">isoleucine--tRNA ligase</fullName>
        <ecNumber evidence="4">6.1.1.5</ecNumber>
    </recommendedName>
</protein>
<evidence type="ECO:0000256" key="14">
    <source>
        <dbReference type="ARBA" id="ARBA00048359"/>
    </source>
</evidence>
<dbReference type="AlphaFoldDB" id="A0A6J6IDU8"/>
<evidence type="ECO:0000256" key="11">
    <source>
        <dbReference type="ARBA" id="ARBA00022917"/>
    </source>
</evidence>
<dbReference type="GO" id="GO:0004822">
    <property type="term" value="F:isoleucine-tRNA ligase activity"/>
    <property type="evidence" value="ECO:0007669"/>
    <property type="project" value="UniProtKB-EC"/>
</dbReference>
<evidence type="ECO:0000256" key="5">
    <source>
        <dbReference type="ARBA" id="ARBA00022490"/>
    </source>
</evidence>
<dbReference type="CDD" id="cd00818">
    <property type="entry name" value="IleRS_core"/>
    <property type="match status" value="1"/>
</dbReference>
<keyword evidence="5" id="KW-0963">Cytoplasm</keyword>
<evidence type="ECO:0000256" key="2">
    <source>
        <dbReference type="ARBA" id="ARBA00004496"/>
    </source>
</evidence>
<dbReference type="Pfam" id="PF08264">
    <property type="entry name" value="Anticodon_1"/>
    <property type="match status" value="1"/>
</dbReference>
<dbReference type="Pfam" id="PF19302">
    <property type="entry name" value="DUF5915"/>
    <property type="match status" value="1"/>
</dbReference>
<keyword evidence="12" id="KW-0030">Aminoacyl-tRNA synthetase</keyword>
<dbReference type="InterPro" id="IPR002301">
    <property type="entry name" value="Ile-tRNA-ligase"/>
</dbReference>
<comment type="catalytic activity">
    <reaction evidence="14">
        <text>tRNA(Ile) + L-isoleucine + ATP = L-isoleucyl-tRNA(Ile) + AMP + diphosphate</text>
        <dbReference type="Rhea" id="RHEA:11060"/>
        <dbReference type="Rhea" id="RHEA-COMP:9666"/>
        <dbReference type="Rhea" id="RHEA-COMP:9695"/>
        <dbReference type="ChEBI" id="CHEBI:30616"/>
        <dbReference type="ChEBI" id="CHEBI:33019"/>
        <dbReference type="ChEBI" id="CHEBI:58045"/>
        <dbReference type="ChEBI" id="CHEBI:78442"/>
        <dbReference type="ChEBI" id="CHEBI:78528"/>
        <dbReference type="ChEBI" id="CHEBI:456215"/>
        <dbReference type="EC" id="6.1.1.5"/>
    </reaction>
</comment>
<feature type="domain" description="Methionyl/Valyl/Leucyl/Isoleucyl-tRNA synthetase anticodon-binding" evidence="16">
    <location>
        <begin position="680"/>
        <end position="819"/>
    </location>
</feature>
<dbReference type="FunFam" id="3.40.50.620:FF:000063">
    <property type="entry name" value="Isoleucine--tRNA ligase"/>
    <property type="match status" value="1"/>
</dbReference>
<proteinExistence type="inferred from homology"/>
<dbReference type="SUPFAM" id="SSF50677">
    <property type="entry name" value="ValRS/IleRS/LeuRS editing domain"/>
    <property type="match status" value="1"/>
</dbReference>
<evidence type="ECO:0000256" key="9">
    <source>
        <dbReference type="ARBA" id="ARBA00022833"/>
    </source>
</evidence>
<keyword evidence="10" id="KW-0067">ATP-binding</keyword>
<dbReference type="GO" id="GO:0005524">
    <property type="term" value="F:ATP binding"/>
    <property type="evidence" value="ECO:0007669"/>
    <property type="project" value="UniProtKB-KW"/>
</dbReference>
<gene>
    <name evidence="17" type="ORF">UFOPK1835_01643</name>
</gene>
<comment type="function">
    <text evidence="13">Catalyzes the attachment of isoleucine to tRNA(Ile). As IleRS can inadvertently accommodate and process structurally similar amino acids such as valine, to avoid such errors it has two additional distinct tRNA(Ile)-dependent editing activities. One activity is designated as 'pretransfer' editing and involves the hydrolysis of activated Val-AMP. The other activity is designated 'posttransfer' editing and involves deacylation of mischarged Val-tRNA(Ile).</text>
</comment>
<dbReference type="NCBIfam" id="TIGR00392">
    <property type="entry name" value="ileS"/>
    <property type="match status" value="1"/>
</dbReference>
<reference evidence="17" key="1">
    <citation type="submission" date="2020-05" db="EMBL/GenBank/DDBJ databases">
        <authorList>
            <person name="Chiriac C."/>
            <person name="Salcher M."/>
            <person name="Ghai R."/>
            <person name="Kavagutti S V."/>
        </authorList>
    </citation>
    <scope>NUCLEOTIDE SEQUENCE</scope>
</reference>
<dbReference type="GO" id="GO:0005737">
    <property type="term" value="C:cytoplasm"/>
    <property type="evidence" value="ECO:0007669"/>
    <property type="project" value="UniProtKB-SubCell"/>
</dbReference>
<dbReference type="EMBL" id="CAEZUP010000086">
    <property type="protein sequence ID" value="CAB4619358.1"/>
    <property type="molecule type" value="Genomic_DNA"/>
</dbReference>
<dbReference type="HAMAP" id="MF_02003">
    <property type="entry name" value="Ile_tRNA_synth_type2"/>
    <property type="match status" value="1"/>
</dbReference>
<dbReference type="SUPFAM" id="SSF47323">
    <property type="entry name" value="Anticodon-binding domain of a subclass of class I aminoacyl-tRNA synthetases"/>
    <property type="match status" value="1"/>
</dbReference>
<name>A0A6J6IDU8_9ZZZZ</name>
<dbReference type="Gene3D" id="3.40.50.620">
    <property type="entry name" value="HUPs"/>
    <property type="match status" value="2"/>
</dbReference>
<dbReference type="GO" id="GO:0046872">
    <property type="term" value="F:metal ion binding"/>
    <property type="evidence" value="ECO:0007669"/>
    <property type="project" value="UniProtKB-KW"/>
</dbReference>
<dbReference type="FunFam" id="3.40.50.620:FF:000075">
    <property type="entry name" value="Isoleucine--tRNA ligase"/>
    <property type="match status" value="1"/>
</dbReference>
<evidence type="ECO:0000256" key="6">
    <source>
        <dbReference type="ARBA" id="ARBA00022598"/>
    </source>
</evidence>
<dbReference type="GO" id="GO:0006428">
    <property type="term" value="P:isoleucyl-tRNA aminoacylation"/>
    <property type="evidence" value="ECO:0007669"/>
    <property type="project" value="InterPro"/>
</dbReference>
<dbReference type="GO" id="GO:0000049">
    <property type="term" value="F:tRNA binding"/>
    <property type="evidence" value="ECO:0007669"/>
    <property type="project" value="InterPro"/>
</dbReference>
<dbReference type="InterPro" id="IPR023586">
    <property type="entry name" value="Ile-tRNA-ligase_type2"/>
</dbReference>
<dbReference type="Pfam" id="PF00133">
    <property type="entry name" value="tRNA-synt_1"/>
    <property type="match status" value="1"/>
</dbReference>
<evidence type="ECO:0000256" key="4">
    <source>
        <dbReference type="ARBA" id="ARBA00013165"/>
    </source>
</evidence>
<accession>A0A6J6IDU8</accession>
<evidence type="ECO:0000256" key="7">
    <source>
        <dbReference type="ARBA" id="ARBA00022723"/>
    </source>
</evidence>
<feature type="domain" description="Aminoacyl-tRNA synthetase class Ia" evidence="15">
    <location>
        <begin position="19"/>
        <end position="625"/>
    </location>
</feature>
<dbReference type="PANTHER" id="PTHR42780">
    <property type="entry name" value="SOLEUCYL-TRNA SYNTHETASE"/>
    <property type="match status" value="1"/>
</dbReference>
<dbReference type="CDD" id="cd07961">
    <property type="entry name" value="Anticodon_Ia_Ile_ABEc"/>
    <property type="match status" value="1"/>
</dbReference>
<keyword evidence="11" id="KW-0648">Protein biosynthesis</keyword>
<dbReference type="InterPro" id="IPR013155">
    <property type="entry name" value="M/V/L/I-tRNA-synth_anticd-bd"/>
</dbReference>
<dbReference type="PANTHER" id="PTHR42780:SF1">
    <property type="entry name" value="ISOLEUCINE--TRNA LIGASE, CYTOPLASMIC"/>
    <property type="match status" value="1"/>
</dbReference>
<evidence type="ECO:0000256" key="8">
    <source>
        <dbReference type="ARBA" id="ARBA00022741"/>
    </source>
</evidence>
<evidence type="ECO:0000256" key="3">
    <source>
        <dbReference type="ARBA" id="ARBA00011245"/>
    </source>
</evidence>
<dbReference type="InterPro" id="IPR009008">
    <property type="entry name" value="Val/Leu/Ile-tRNA-synth_edit"/>
</dbReference>
<dbReference type="InterPro" id="IPR033709">
    <property type="entry name" value="Anticodon_Ile_ABEc"/>
</dbReference>
<evidence type="ECO:0000259" key="15">
    <source>
        <dbReference type="Pfam" id="PF00133"/>
    </source>
</evidence>
<dbReference type="EC" id="6.1.1.5" evidence="4"/>
<dbReference type="PRINTS" id="PR00984">
    <property type="entry name" value="TRNASYNTHILE"/>
</dbReference>
<dbReference type="SUPFAM" id="SSF52374">
    <property type="entry name" value="Nucleotidylyl transferase"/>
    <property type="match status" value="1"/>
</dbReference>
<evidence type="ECO:0000256" key="1">
    <source>
        <dbReference type="ARBA" id="ARBA00001947"/>
    </source>
</evidence>
<dbReference type="Gene3D" id="1.10.730.10">
    <property type="entry name" value="Isoleucyl-tRNA Synthetase, Domain 1"/>
    <property type="match status" value="1"/>
</dbReference>
<keyword evidence="9" id="KW-0862">Zinc</keyword>
<evidence type="ECO:0000256" key="10">
    <source>
        <dbReference type="ARBA" id="ARBA00022840"/>
    </source>
</evidence>
<dbReference type="InterPro" id="IPR009080">
    <property type="entry name" value="tRNAsynth_Ia_anticodon-bd"/>
</dbReference>
<evidence type="ECO:0000256" key="13">
    <source>
        <dbReference type="ARBA" id="ARBA00025217"/>
    </source>
</evidence>
<evidence type="ECO:0000259" key="16">
    <source>
        <dbReference type="Pfam" id="PF08264"/>
    </source>
</evidence>
<sequence length="1025" mass="114695">MSFGPVNPDLDLPSLEQRMLQRWRDDDIVAESRRLRAGNEPWVFYEGPPTANGRPGLHHVWARVFKDIYPRFQTMRGRDVPRKGGWDCHGLPVELEVEKELGLSTKQEIEDFGIAEFNRRCRESVQRYVADWETLTERSGVWIDTADAYWTLDNTYIESVWWLIRQLWDKGLLYEGHKVSPYCGRCGTALSSHELGQPDVYRDIVDPSVYVRFPVVDRDFDLSVWTTTPWTLVSNVGAAVGPSIPYVRVRSTDGSRDLVMAAARAPEDAEIVETFTGTDLVGLRYGRPFDVLAPPPGADGWRVVGADFVTTDDGSGIVHLAPAFGEEDSLVGRAEGLPVLNPVNADAAFDESVPAFAGTFVKDADRDIIADLESRGLLIREQSYEHSYPHCWRCSTPLIYWAKTSWFVRTSENRDLLMRENESIGWNPEFIKNGRFGKWLEGNIDWALSRDRYWGTPLPIWRCDANGHECCIGSVAELSERAGRDLTELDLHRPYVDDIAFPCDSAGCAGTFRRVAPVLDAWFDSGSMPSAQQHFPFAADDSFTGAFPADFICEAIDQTRGWFYSLLAVNSLVFGSTPYKNVVCLALIVDENGQKMSKSKGNVIVPNEIFDSLGADALRWYFFSSGQPWTPRRVFPDGIREATRQTLLTLWNVHSFFATYADLDGWVPDASTPAPTHVLDRWVLSELDDTIATVTEALESFDALGGSNRLARFIDDLSNWYVRRSRPRFWKASDSVAHATLHECLVTVSQLLAPFCPFLADEIYTTLTDGRSVHLTDWPVDKGRFDAELAEQMSAARRLVALGRSARTDAKVRVRQPLQRALLLHGGTALDDDVEAEIRSELNVKSLERLDTLSGLMRWNVIPNFRTLGPRLGPRVNEVKAALAEADGSELHARLEADGFIEIAGERLSSDDVEVRAERHADLALVEDEGWAVALDLELTDELRAEGMARELIRALNDARKAAGLAIADRILVTIEADDALRSVIETHRETIAPEILANRIDFGPGDRSIEIDGVTIGISIERMA</sequence>
<keyword evidence="6" id="KW-0436">Ligase</keyword>
<dbReference type="InterPro" id="IPR014729">
    <property type="entry name" value="Rossmann-like_a/b/a_fold"/>
</dbReference>
<evidence type="ECO:0000256" key="12">
    <source>
        <dbReference type="ARBA" id="ARBA00023146"/>
    </source>
</evidence>
<dbReference type="GO" id="GO:0002161">
    <property type="term" value="F:aminoacyl-tRNA deacylase activity"/>
    <property type="evidence" value="ECO:0007669"/>
    <property type="project" value="InterPro"/>
</dbReference>
<evidence type="ECO:0000313" key="17">
    <source>
        <dbReference type="EMBL" id="CAB4619358.1"/>
    </source>
</evidence>
<dbReference type="InterPro" id="IPR002300">
    <property type="entry name" value="aa-tRNA-synth_Ia"/>
</dbReference>
<comment type="cofactor">
    <cofactor evidence="1">
        <name>Zn(2+)</name>
        <dbReference type="ChEBI" id="CHEBI:29105"/>
    </cofactor>
</comment>
<dbReference type="Gene3D" id="3.90.740.10">
    <property type="entry name" value="Valyl/Leucyl/Isoleucyl-tRNA synthetase, editing domain"/>
    <property type="match status" value="1"/>
</dbReference>
<comment type="subunit">
    <text evidence="3">Monomer.</text>
</comment>
<keyword evidence="7" id="KW-0479">Metal-binding</keyword>
<keyword evidence="8" id="KW-0547">Nucleotide-binding</keyword>